<gene>
    <name evidence="1" type="ORF">JS44_02935</name>
</gene>
<accession>A0A094LC94</accession>
<evidence type="ECO:0000313" key="1">
    <source>
        <dbReference type="EMBL" id="KFZ32533.1"/>
    </source>
</evidence>
<sequence length="74" mass="8673">MILHTIVPEFIVFQTNEAEYKKQRTVQYNGVSLLVQQTETNEYEIVRVLSSDPQHYLTYEPGTKLYATSLQFMV</sequence>
<protein>
    <submittedName>
        <fullName evidence="1">Ribonuclease</fullName>
    </submittedName>
</protein>
<reference evidence="1" key="1">
    <citation type="submission" date="2014-08" db="EMBL/GenBank/DDBJ databases">
        <title>Fullgenome sequencing of Anoxybacillus sp.25 isolate from Garga hot-spring Russia.</title>
        <authorList>
            <person name="Rozanov A.S."/>
            <person name="Kotenko A.V."/>
            <person name="Malup T.K."/>
            <person name="Peltek S.E."/>
        </authorList>
    </citation>
    <scope>NUCLEOTIDE SEQUENCE [LARGE SCALE GENOMIC DNA]</scope>
    <source>
        <strain evidence="1">25</strain>
    </source>
</reference>
<comment type="caution">
    <text evidence="1">The sequence shown here is derived from an EMBL/GenBank/DDBJ whole genome shotgun (WGS) entry which is preliminary data.</text>
</comment>
<dbReference type="EMBL" id="JPZO01000015">
    <property type="protein sequence ID" value="KFZ32533.1"/>
    <property type="molecule type" value="Genomic_DNA"/>
</dbReference>
<proteinExistence type="predicted"/>
<dbReference type="Pfam" id="PF14035">
    <property type="entry name" value="YlzJ"/>
    <property type="match status" value="1"/>
</dbReference>
<dbReference type="InterPro" id="IPR025619">
    <property type="entry name" value="YlzJ"/>
</dbReference>
<name>A0A094LC94_9BACL</name>
<dbReference type="AlphaFoldDB" id="A0A094LC94"/>
<organism evidence="1">
    <name type="scientific">Anoxybacillus flavithermus</name>
    <dbReference type="NCBI Taxonomy" id="33934"/>
    <lineage>
        <taxon>Bacteria</taxon>
        <taxon>Bacillati</taxon>
        <taxon>Bacillota</taxon>
        <taxon>Bacilli</taxon>
        <taxon>Bacillales</taxon>
        <taxon>Anoxybacillaceae</taxon>
        <taxon>Anoxybacillus</taxon>
    </lineage>
</organism>